<evidence type="ECO:0000313" key="2">
    <source>
        <dbReference type="Proteomes" id="UP000024635"/>
    </source>
</evidence>
<protein>
    <submittedName>
        <fullName evidence="1">Uncharacterized protein</fullName>
    </submittedName>
</protein>
<keyword evidence="2" id="KW-1185">Reference proteome</keyword>
<dbReference type="EMBL" id="JARK01001680">
    <property type="protein sequence ID" value="EYB83061.1"/>
    <property type="molecule type" value="Genomic_DNA"/>
</dbReference>
<evidence type="ECO:0000313" key="1">
    <source>
        <dbReference type="EMBL" id="EYB83061.1"/>
    </source>
</evidence>
<name>A0A016RXS0_9BILA</name>
<reference evidence="2" key="1">
    <citation type="journal article" date="2015" name="Nat. Genet.">
        <title>The genome and transcriptome of the zoonotic hookworm Ancylostoma ceylanicum identify infection-specific gene families.</title>
        <authorList>
            <person name="Schwarz E.M."/>
            <person name="Hu Y."/>
            <person name="Antoshechkin I."/>
            <person name="Miller M.M."/>
            <person name="Sternberg P.W."/>
            <person name="Aroian R.V."/>
        </authorList>
    </citation>
    <scope>NUCLEOTIDE SEQUENCE</scope>
    <source>
        <strain evidence="2">HY135</strain>
    </source>
</reference>
<dbReference type="Proteomes" id="UP000024635">
    <property type="component" value="Unassembled WGS sequence"/>
</dbReference>
<organism evidence="1 2">
    <name type="scientific">Ancylostoma ceylanicum</name>
    <dbReference type="NCBI Taxonomy" id="53326"/>
    <lineage>
        <taxon>Eukaryota</taxon>
        <taxon>Metazoa</taxon>
        <taxon>Ecdysozoa</taxon>
        <taxon>Nematoda</taxon>
        <taxon>Chromadorea</taxon>
        <taxon>Rhabditida</taxon>
        <taxon>Rhabditina</taxon>
        <taxon>Rhabditomorpha</taxon>
        <taxon>Strongyloidea</taxon>
        <taxon>Ancylostomatidae</taxon>
        <taxon>Ancylostomatinae</taxon>
        <taxon>Ancylostoma</taxon>
    </lineage>
</organism>
<accession>A0A016RXS0</accession>
<gene>
    <name evidence="1" type="primary">Acey_s0344.g3091</name>
    <name evidence="1" type="ORF">Y032_0344g3091</name>
</gene>
<proteinExistence type="predicted"/>
<sequence>MQRPKPCVGLLKLHRKGGCSTQRQYRWVEGQTLLPLHRSDGCFTQRQYRWVEGQTLLPLHRNGGCSCNGLTLALDC</sequence>
<dbReference type="AlphaFoldDB" id="A0A016RXS0"/>
<comment type="caution">
    <text evidence="1">The sequence shown here is derived from an EMBL/GenBank/DDBJ whole genome shotgun (WGS) entry which is preliminary data.</text>
</comment>